<dbReference type="AlphaFoldDB" id="A0A699I7X0"/>
<reference evidence="2" key="1">
    <citation type="journal article" date="2019" name="Sci. Rep.">
        <title>Draft genome of Tanacetum cinerariifolium, the natural source of mosquito coil.</title>
        <authorList>
            <person name="Yamashiro T."/>
            <person name="Shiraishi A."/>
            <person name="Satake H."/>
            <person name="Nakayama K."/>
        </authorList>
    </citation>
    <scope>NUCLEOTIDE SEQUENCE</scope>
</reference>
<organism evidence="2">
    <name type="scientific">Tanacetum cinerariifolium</name>
    <name type="common">Dalmatian daisy</name>
    <name type="synonym">Chrysanthemum cinerariifolium</name>
    <dbReference type="NCBI Taxonomy" id="118510"/>
    <lineage>
        <taxon>Eukaryota</taxon>
        <taxon>Viridiplantae</taxon>
        <taxon>Streptophyta</taxon>
        <taxon>Embryophyta</taxon>
        <taxon>Tracheophyta</taxon>
        <taxon>Spermatophyta</taxon>
        <taxon>Magnoliopsida</taxon>
        <taxon>eudicotyledons</taxon>
        <taxon>Gunneridae</taxon>
        <taxon>Pentapetalae</taxon>
        <taxon>asterids</taxon>
        <taxon>campanulids</taxon>
        <taxon>Asterales</taxon>
        <taxon>Asteraceae</taxon>
        <taxon>Asteroideae</taxon>
        <taxon>Anthemideae</taxon>
        <taxon>Anthemidinae</taxon>
        <taxon>Tanacetum</taxon>
    </lineage>
</organism>
<evidence type="ECO:0000256" key="1">
    <source>
        <dbReference type="SAM" id="MobiDB-lite"/>
    </source>
</evidence>
<accession>A0A699I7X0</accession>
<dbReference type="EMBL" id="BKCJ010247630">
    <property type="protein sequence ID" value="GEZ16418.1"/>
    <property type="molecule type" value="Genomic_DNA"/>
</dbReference>
<protein>
    <recommendedName>
        <fullName evidence="3">Gag-Pol polyprotein</fullName>
    </recommendedName>
</protein>
<proteinExistence type="predicted"/>
<comment type="caution">
    <text evidence="2">The sequence shown here is derived from an EMBL/GenBank/DDBJ whole genome shotgun (WGS) entry which is preliminary data.</text>
</comment>
<gene>
    <name evidence="2" type="ORF">Tci_488391</name>
</gene>
<evidence type="ECO:0000313" key="2">
    <source>
        <dbReference type="EMBL" id="GEZ16418.1"/>
    </source>
</evidence>
<feature type="region of interest" description="Disordered" evidence="1">
    <location>
        <begin position="297"/>
        <end position="338"/>
    </location>
</feature>
<sequence length="338" mass="38877">MSLDMLIVGSTMRILFLYRGEYSQWSERFMNYLEEQTNGEAMINSIKNGDQPLPRVTQVSIIGTSSTEQPSLKDKSMWKAAVLYEYETFKATEGELLFDTYIRYLHAIMMRQNKNLVDNNIDALYNILKQNQREVNDAMGLKKKTVVVTSDPLALIAEKTKVNKRKEKVVVSFDSEGSDEVDFSLLKKVTALLVKAFNQKKFYSKPTNNNLRTSSAFNSVNKKQDYVKSDDKKEDKKKSKVKDYEYYKTKMFLAKKDKDEQVLLAKDHAWMESSSDSDQKINANMVFMAQIENVLSDSEASSSSSDDKITEVSYYTSESESKSEYETLEYYDNSTTYG</sequence>
<name>A0A699I7X0_TANCI</name>
<evidence type="ECO:0008006" key="3">
    <source>
        <dbReference type="Google" id="ProtNLM"/>
    </source>
</evidence>